<protein>
    <submittedName>
        <fullName evidence="2">DUF4262 domain-containing protein</fullName>
    </submittedName>
</protein>
<keyword evidence="1" id="KW-0812">Transmembrane</keyword>
<gene>
    <name evidence="2" type="ORF">RDV89_20010</name>
</gene>
<keyword evidence="1" id="KW-0472">Membrane</keyword>
<evidence type="ECO:0000256" key="1">
    <source>
        <dbReference type="SAM" id="Phobius"/>
    </source>
</evidence>
<dbReference type="InterPro" id="IPR025358">
    <property type="entry name" value="DUF4262"/>
</dbReference>
<keyword evidence="3" id="KW-1185">Reference proteome</keyword>
<feature type="transmembrane region" description="Helical" evidence="1">
    <location>
        <begin position="44"/>
        <end position="69"/>
    </location>
</feature>
<organism evidence="2 3">
    <name type="scientific">Nocardioides imazamoxiresistens</name>
    <dbReference type="NCBI Taxonomy" id="3231893"/>
    <lineage>
        <taxon>Bacteria</taxon>
        <taxon>Bacillati</taxon>
        <taxon>Actinomycetota</taxon>
        <taxon>Actinomycetes</taxon>
        <taxon>Propionibacteriales</taxon>
        <taxon>Nocardioidaceae</taxon>
        <taxon>Nocardioides</taxon>
    </lineage>
</organism>
<name>A0ABU3Q1V5_9ACTN</name>
<sequence>MTSSWRRLVQQTVGQPCQYAVAAPFCALQIVLAVVRLSGSPSPAAVWIDVGMLLLLTCLLALSLAAASIDLRARRRRRVAYRRSPAGNVGRGDVSRRAWRLLEREGIHLTHVPADGEREAYTHTVGLAARPHPELVVTGPDPRAAADVLADLVDRVARGALAVRRSVVAEHAASGRRLALLELDDAQRWVPVAERLHGSGVGAAPVRAYRVVAVGDHAAPDLGGLPVLTLR</sequence>
<evidence type="ECO:0000313" key="3">
    <source>
        <dbReference type="Proteomes" id="UP001268542"/>
    </source>
</evidence>
<comment type="caution">
    <text evidence="2">The sequence shown here is derived from an EMBL/GenBank/DDBJ whole genome shotgun (WGS) entry which is preliminary data.</text>
</comment>
<keyword evidence="1" id="KW-1133">Transmembrane helix</keyword>
<dbReference type="Proteomes" id="UP001268542">
    <property type="component" value="Unassembled WGS sequence"/>
</dbReference>
<proteinExistence type="predicted"/>
<reference evidence="2 3" key="1">
    <citation type="submission" date="2023-08" db="EMBL/GenBank/DDBJ databases">
        <title>Nocardioides seae sp. nov., a bacterium isolated from a soil.</title>
        <authorList>
            <person name="Wang X."/>
        </authorList>
    </citation>
    <scope>NUCLEOTIDE SEQUENCE [LARGE SCALE GENOMIC DNA]</scope>
    <source>
        <strain evidence="2 3">YZH12</strain>
    </source>
</reference>
<dbReference type="Pfam" id="PF14081">
    <property type="entry name" value="DUF4262"/>
    <property type="match status" value="1"/>
</dbReference>
<feature type="transmembrane region" description="Helical" evidence="1">
    <location>
        <begin position="20"/>
        <end position="38"/>
    </location>
</feature>
<accession>A0ABU3Q1V5</accession>
<evidence type="ECO:0000313" key="2">
    <source>
        <dbReference type="EMBL" id="MDT9595379.1"/>
    </source>
</evidence>
<dbReference type="RefSeq" id="WP_315736047.1">
    <property type="nucleotide sequence ID" value="NZ_JAVYII010000011.1"/>
</dbReference>
<dbReference type="EMBL" id="JAVYII010000011">
    <property type="protein sequence ID" value="MDT9595379.1"/>
    <property type="molecule type" value="Genomic_DNA"/>
</dbReference>